<evidence type="ECO:0000256" key="4">
    <source>
        <dbReference type="ARBA" id="ARBA00022801"/>
    </source>
</evidence>
<dbReference type="SUPFAM" id="SSF53955">
    <property type="entry name" value="Lysozyme-like"/>
    <property type="match status" value="1"/>
</dbReference>
<evidence type="ECO:0000313" key="8">
    <source>
        <dbReference type="EMBL" id="QBC44054.1"/>
    </source>
</evidence>
<dbReference type="HAMAP" id="MF_04136">
    <property type="entry name" value="SAR_ENDOLYSIN"/>
    <property type="match status" value="1"/>
</dbReference>
<protein>
    <recommendedName>
        <fullName evidence="7">Lysozyme</fullName>
        <ecNumber evidence="7">3.2.1.17</ecNumber>
    </recommendedName>
</protein>
<comment type="similarity">
    <text evidence="7">Belongs to the glycosyl hydrolase 24 family.</text>
</comment>
<dbReference type="Proteomes" id="UP000515917">
    <property type="component" value="Chromosome"/>
</dbReference>
<keyword evidence="9" id="KW-1185">Reference proteome</keyword>
<dbReference type="EC" id="3.2.1.17" evidence="7"/>
<keyword evidence="5" id="KW-1035">Host cytoplasm</keyword>
<keyword evidence="2 7" id="KW-0929">Antimicrobial</keyword>
<proteinExistence type="inferred from homology"/>
<dbReference type="InterPro" id="IPR051018">
    <property type="entry name" value="Bacteriophage_GH24"/>
</dbReference>
<dbReference type="GO" id="GO:0031640">
    <property type="term" value="P:killing of cells of another organism"/>
    <property type="evidence" value="ECO:0007669"/>
    <property type="project" value="UniProtKB-KW"/>
</dbReference>
<keyword evidence="6 7" id="KW-0326">Glycosidase</keyword>
<evidence type="ECO:0000256" key="3">
    <source>
        <dbReference type="ARBA" id="ARBA00022638"/>
    </source>
</evidence>
<accession>A0A7G3GA90</accession>
<dbReference type="GO" id="GO:0009253">
    <property type="term" value="P:peptidoglycan catabolic process"/>
    <property type="evidence" value="ECO:0007669"/>
    <property type="project" value="InterPro"/>
</dbReference>
<keyword evidence="4 7" id="KW-0378">Hydrolase</keyword>
<dbReference type="InterPro" id="IPR033907">
    <property type="entry name" value="Endolysin_autolysin"/>
</dbReference>
<dbReference type="GO" id="GO:0042742">
    <property type="term" value="P:defense response to bacterium"/>
    <property type="evidence" value="ECO:0007669"/>
    <property type="project" value="UniProtKB-KW"/>
</dbReference>
<dbReference type="InterPro" id="IPR023347">
    <property type="entry name" value="Lysozyme_dom_sf"/>
</dbReference>
<sequence>MRTGKNGIALIQKFEGLRLTSYQDPVGIWTIGYGHTGTDVKPGLTINHSQVFILLQQDLERFESGVSKSVKVPLTQNQFDALISFSYNVGLGNFNKSTLLKRLNEANYSGAADQFPRWNKAGGEILKGLVNRRNAEAALFRESEA</sequence>
<evidence type="ECO:0000256" key="5">
    <source>
        <dbReference type="ARBA" id="ARBA00023200"/>
    </source>
</evidence>
<dbReference type="InterPro" id="IPR034690">
    <property type="entry name" value="Endolysin_T4_type"/>
</dbReference>
<organism evidence="8 9">
    <name type="scientific">Iodobacter fluviatilis</name>
    <dbReference type="NCBI Taxonomy" id="537"/>
    <lineage>
        <taxon>Bacteria</taxon>
        <taxon>Pseudomonadati</taxon>
        <taxon>Pseudomonadota</taxon>
        <taxon>Betaproteobacteria</taxon>
        <taxon>Neisseriales</taxon>
        <taxon>Chitinibacteraceae</taxon>
        <taxon>Iodobacter</taxon>
    </lineage>
</organism>
<gene>
    <name evidence="8" type="ORF">C1H71_11280</name>
</gene>
<dbReference type="GO" id="GO:0016998">
    <property type="term" value="P:cell wall macromolecule catabolic process"/>
    <property type="evidence" value="ECO:0007669"/>
    <property type="project" value="InterPro"/>
</dbReference>
<dbReference type="Gene3D" id="1.10.530.40">
    <property type="match status" value="1"/>
</dbReference>
<dbReference type="PANTHER" id="PTHR38107:SF3">
    <property type="entry name" value="LYSOZYME RRRD-RELATED"/>
    <property type="match status" value="1"/>
</dbReference>
<dbReference type="EMBL" id="CP025781">
    <property type="protein sequence ID" value="QBC44054.1"/>
    <property type="molecule type" value="Genomic_DNA"/>
</dbReference>
<dbReference type="GO" id="GO:0003796">
    <property type="term" value="F:lysozyme activity"/>
    <property type="evidence" value="ECO:0007669"/>
    <property type="project" value="UniProtKB-EC"/>
</dbReference>
<comment type="catalytic activity">
    <reaction evidence="1 7">
        <text>Hydrolysis of (1-&gt;4)-beta-linkages between N-acetylmuramic acid and N-acetyl-D-glucosamine residues in a peptidoglycan and between N-acetyl-D-glucosamine residues in chitodextrins.</text>
        <dbReference type="EC" id="3.2.1.17"/>
    </reaction>
</comment>
<dbReference type="Pfam" id="PF00959">
    <property type="entry name" value="Phage_lysozyme"/>
    <property type="match status" value="1"/>
</dbReference>
<evidence type="ECO:0000256" key="1">
    <source>
        <dbReference type="ARBA" id="ARBA00000632"/>
    </source>
</evidence>
<keyword evidence="3 7" id="KW-0081">Bacteriolytic enzyme</keyword>
<evidence type="ECO:0000256" key="7">
    <source>
        <dbReference type="RuleBase" id="RU003788"/>
    </source>
</evidence>
<dbReference type="InterPro" id="IPR002196">
    <property type="entry name" value="Glyco_hydro_24"/>
</dbReference>
<dbReference type="HAMAP" id="MF_04110">
    <property type="entry name" value="ENDOLYSIN_T4"/>
    <property type="match status" value="1"/>
</dbReference>
<dbReference type="RefSeq" id="WP_130106609.1">
    <property type="nucleotide sequence ID" value="NZ_CP025781.1"/>
</dbReference>
<dbReference type="KEGG" id="ifl:C1H71_11280"/>
<dbReference type="InterPro" id="IPR043688">
    <property type="entry name" value="SAR_endolysin-like"/>
</dbReference>
<dbReference type="AlphaFoldDB" id="A0A7G3GA90"/>
<evidence type="ECO:0000256" key="2">
    <source>
        <dbReference type="ARBA" id="ARBA00022529"/>
    </source>
</evidence>
<name>A0A7G3GA90_9NEIS</name>
<reference evidence="8 9" key="1">
    <citation type="submission" date="2018-01" db="EMBL/GenBank/DDBJ databases">
        <title>Genome sequence of Iodobacter sp. strain PCH194 isolated from Indian Trans-Himalaya.</title>
        <authorList>
            <person name="Kumar V."/>
            <person name="Thakur V."/>
            <person name="Kumar S."/>
            <person name="Singh D."/>
        </authorList>
    </citation>
    <scope>NUCLEOTIDE SEQUENCE [LARGE SCALE GENOMIC DNA]</scope>
    <source>
        <strain evidence="8 9">PCH194</strain>
    </source>
</reference>
<dbReference type="PANTHER" id="PTHR38107">
    <property type="match status" value="1"/>
</dbReference>
<dbReference type="CDD" id="cd00737">
    <property type="entry name" value="lyz_endolysin_autolysin"/>
    <property type="match status" value="1"/>
</dbReference>
<evidence type="ECO:0000256" key="6">
    <source>
        <dbReference type="ARBA" id="ARBA00023295"/>
    </source>
</evidence>
<evidence type="ECO:0000313" key="9">
    <source>
        <dbReference type="Proteomes" id="UP000515917"/>
    </source>
</evidence>
<dbReference type="InterPro" id="IPR023346">
    <property type="entry name" value="Lysozyme-like_dom_sf"/>
</dbReference>